<dbReference type="PRINTS" id="PR01874">
    <property type="entry name" value="DNAREPAIRADA"/>
</dbReference>
<evidence type="ECO:0000256" key="4">
    <source>
        <dbReference type="ARBA" id="ARBA00022771"/>
    </source>
</evidence>
<comment type="similarity">
    <text evidence="11 13">Belongs to the RecA family. RadA subfamily.</text>
</comment>
<dbReference type="CDD" id="cd01121">
    <property type="entry name" value="RadA_SMS_N"/>
    <property type="match status" value="1"/>
</dbReference>
<dbReference type="Pfam" id="PF13481">
    <property type="entry name" value="AAA_25"/>
    <property type="match status" value="1"/>
</dbReference>
<gene>
    <name evidence="11 16" type="primary">radA</name>
    <name evidence="16" type="ORF">WMO64_14825</name>
</gene>
<reference evidence="16 17" key="1">
    <citation type="submission" date="2024-03" db="EMBL/GenBank/DDBJ databases">
        <title>Human intestinal bacterial collection.</title>
        <authorList>
            <person name="Pauvert C."/>
            <person name="Hitch T.C.A."/>
            <person name="Clavel T."/>
        </authorList>
    </citation>
    <scope>NUCLEOTIDE SEQUENCE [LARGE SCALE GENOMIC DNA]</scope>
    <source>
        <strain evidence="16 17">CLA-AP-H29</strain>
    </source>
</reference>
<dbReference type="InterPro" id="IPR027417">
    <property type="entry name" value="P-loop_NTPase"/>
</dbReference>
<evidence type="ECO:0000259" key="15">
    <source>
        <dbReference type="PROSITE" id="PS50162"/>
    </source>
</evidence>
<protein>
    <recommendedName>
        <fullName evidence="11 12">DNA repair protein RadA</fullName>
    </recommendedName>
</protein>
<evidence type="ECO:0000256" key="14">
    <source>
        <dbReference type="SAM" id="MobiDB-lite"/>
    </source>
</evidence>
<keyword evidence="17" id="KW-1185">Reference proteome</keyword>
<keyword evidence="4 13" id="KW-0863">Zinc-finger</keyword>
<dbReference type="Gene3D" id="3.30.230.10">
    <property type="match status" value="1"/>
</dbReference>
<evidence type="ECO:0000256" key="11">
    <source>
        <dbReference type="HAMAP-Rule" id="MF_01498"/>
    </source>
</evidence>
<dbReference type="InterPro" id="IPR004504">
    <property type="entry name" value="DNA_repair_RadA"/>
</dbReference>
<sequence>MKAKTVFYCTECGNETPKWSGQCPACRAWNTLVEQPAETKKKTASVLSASAAGQRRTGGGINRPRPISEVSSTHELRFETGMSELDRVLGGGAVKGSLVLVGGAPGIGKSTLMLQICDNLCRFAKVLYVSGEESERQIKLRAERLHVSGEGLYLLSETNLDDIVEAVNELQPDILIVDSIQTLYNGELTTAPGSVGQVKDCTMTLMQLAKGQGITVFVIGHVNKEGSIAGPKVLEHMVDCVLYFEGEQNLAYRILRAAKNRFGATNEIGVFEMADTGLTEVPNPSEMLLSGRPENTPGTCVTCVMEGVRPVLAEVQALLAPTSFNVPRRTSNGFDYNRAMLLLAVLEKRGGLLVNSCDAYINVIGGLNLDEPAADLAMVMALASSFRDKPIPSDLVAIGEVGLTGELRAVNGLGQRLSEVRRIGFTKCLIPARNSGKIIEPEGLQLIRVRNIREALAAIL</sequence>
<evidence type="ECO:0000256" key="8">
    <source>
        <dbReference type="ARBA" id="ARBA00023016"/>
    </source>
</evidence>
<dbReference type="EMBL" id="JBBMFK010000031">
    <property type="protein sequence ID" value="MEQ2444732.1"/>
    <property type="molecule type" value="Genomic_DNA"/>
</dbReference>
<evidence type="ECO:0000256" key="10">
    <source>
        <dbReference type="ARBA" id="ARBA00023204"/>
    </source>
</evidence>
<evidence type="ECO:0000256" key="9">
    <source>
        <dbReference type="ARBA" id="ARBA00023125"/>
    </source>
</evidence>
<keyword evidence="8 11" id="KW-0346">Stress response</keyword>
<dbReference type="PANTHER" id="PTHR32472:SF10">
    <property type="entry name" value="DNA REPAIR PROTEIN RADA-LIKE PROTEIN"/>
    <property type="match status" value="1"/>
</dbReference>
<evidence type="ECO:0000256" key="1">
    <source>
        <dbReference type="ARBA" id="ARBA00022723"/>
    </source>
</evidence>
<evidence type="ECO:0000256" key="2">
    <source>
        <dbReference type="ARBA" id="ARBA00022741"/>
    </source>
</evidence>
<dbReference type="PROSITE" id="PS50162">
    <property type="entry name" value="RECA_2"/>
    <property type="match status" value="1"/>
</dbReference>
<dbReference type="SMART" id="SM00382">
    <property type="entry name" value="AAA"/>
    <property type="match status" value="1"/>
</dbReference>
<comment type="caution">
    <text evidence="16">The sequence shown here is derived from an EMBL/GenBank/DDBJ whole genome shotgun (WGS) entry which is preliminary data.</text>
</comment>
<evidence type="ECO:0000256" key="7">
    <source>
        <dbReference type="ARBA" id="ARBA00022840"/>
    </source>
</evidence>
<keyword evidence="10 11" id="KW-0234">DNA repair</keyword>
<dbReference type="InterPro" id="IPR003593">
    <property type="entry name" value="AAA+_ATPase"/>
</dbReference>
<dbReference type="Gene3D" id="3.40.50.300">
    <property type="entry name" value="P-loop containing nucleotide triphosphate hydrolases"/>
    <property type="match status" value="1"/>
</dbReference>
<comment type="function">
    <text evidence="11">Plays a role in repairing double-strand DNA breaks, probably involving stabilizing or processing branched DNA or blocked replication forks.</text>
</comment>
<keyword evidence="3 11" id="KW-0227">DNA damage</keyword>
<evidence type="ECO:0000256" key="13">
    <source>
        <dbReference type="RuleBase" id="RU003555"/>
    </source>
</evidence>
<evidence type="ECO:0000313" key="17">
    <source>
        <dbReference type="Proteomes" id="UP001464378"/>
    </source>
</evidence>
<name>A0ABV1EBQ3_9FIRM</name>
<evidence type="ECO:0000313" key="16">
    <source>
        <dbReference type="EMBL" id="MEQ2444732.1"/>
    </source>
</evidence>
<comment type="domain">
    <text evidence="11">The middle region has homology to RecA with ATPase motifs including the RadA KNRFG motif, while the C-terminus is homologous to Lon protease.</text>
</comment>
<dbReference type="SUPFAM" id="SSF54211">
    <property type="entry name" value="Ribosomal protein S5 domain 2-like"/>
    <property type="match status" value="1"/>
</dbReference>
<organism evidence="16 17">
    <name type="scientific">Pseudoflavonifractor intestinihominis</name>
    <dbReference type="NCBI Taxonomy" id="3133171"/>
    <lineage>
        <taxon>Bacteria</taxon>
        <taxon>Bacillati</taxon>
        <taxon>Bacillota</taxon>
        <taxon>Clostridia</taxon>
        <taxon>Eubacteriales</taxon>
        <taxon>Oscillospiraceae</taxon>
        <taxon>Pseudoflavonifractor</taxon>
    </lineage>
</organism>
<feature type="domain" description="RecA family profile 1" evidence="15">
    <location>
        <begin position="74"/>
        <end position="222"/>
    </location>
</feature>
<evidence type="ECO:0000256" key="12">
    <source>
        <dbReference type="NCBIfam" id="TIGR00416"/>
    </source>
</evidence>
<dbReference type="PANTHER" id="PTHR32472">
    <property type="entry name" value="DNA REPAIR PROTEIN RADA"/>
    <property type="match status" value="1"/>
</dbReference>
<dbReference type="InterPro" id="IPR020588">
    <property type="entry name" value="RecA_ATP-bd"/>
</dbReference>
<dbReference type="Pfam" id="PF18073">
    <property type="entry name" value="Zn_ribbon_LapB"/>
    <property type="match status" value="1"/>
</dbReference>
<dbReference type="Pfam" id="PF05362">
    <property type="entry name" value="Lon_C"/>
    <property type="match status" value="1"/>
</dbReference>
<keyword evidence="7 11" id="KW-0067">ATP-binding</keyword>
<feature type="region of interest" description="Lon-protease-like" evidence="11">
    <location>
        <begin position="358"/>
        <end position="460"/>
    </location>
</feature>
<evidence type="ECO:0000256" key="6">
    <source>
        <dbReference type="ARBA" id="ARBA00022833"/>
    </source>
</evidence>
<keyword evidence="9 11" id="KW-0238">DNA-binding</keyword>
<dbReference type="Proteomes" id="UP001464378">
    <property type="component" value="Unassembled WGS sequence"/>
</dbReference>
<keyword evidence="5" id="KW-0378">Hydrolase</keyword>
<comment type="function">
    <text evidence="13">DNA-dependent ATPase involved in processing of recombination intermediates, plays a role in repairing DNA breaks. Stimulates the branch migration of RecA-mediated strand transfer reactions, allowing the 3' invading strand to extend heteroduplex DNA faster. Binds ssDNA in the presence of ADP but not other nucleotides, has ATPase activity that is stimulated by ssDNA and various branched DNA structures, but inhibited by SSB. Does not have RecA's homology-searching function.</text>
</comment>
<dbReference type="SUPFAM" id="SSF52540">
    <property type="entry name" value="P-loop containing nucleoside triphosphate hydrolases"/>
    <property type="match status" value="1"/>
</dbReference>
<feature type="region of interest" description="Disordered" evidence="14">
    <location>
        <begin position="43"/>
        <end position="66"/>
    </location>
</feature>
<dbReference type="InterPro" id="IPR020568">
    <property type="entry name" value="Ribosomal_Su5_D2-typ_SF"/>
</dbReference>
<dbReference type="InterPro" id="IPR014721">
    <property type="entry name" value="Ribsml_uS5_D2-typ_fold_subgr"/>
</dbReference>
<dbReference type="HAMAP" id="MF_01498">
    <property type="entry name" value="RadA_bact"/>
    <property type="match status" value="1"/>
</dbReference>
<feature type="short sequence motif" description="RadA KNRFG motif" evidence="11">
    <location>
        <begin position="259"/>
        <end position="263"/>
    </location>
</feature>
<dbReference type="RefSeq" id="WP_294518320.1">
    <property type="nucleotide sequence ID" value="NZ_JBBMFK010000031.1"/>
</dbReference>
<evidence type="ECO:0000256" key="5">
    <source>
        <dbReference type="ARBA" id="ARBA00022801"/>
    </source>
</evidence>
<dbReference type="InterPro" id="IPR008269">
    <property type="entry name" value="Lon_proteolytic"/>
</dbReference>
<keyword evidence="6 13" id="KW-0862">Zinc</keyword>
<dbReference type="InterPro" id="IPR041166">
    <property type="entry name" value="Rubredoxin_2"/>
</dbReference>
<feature type="binding site" evidence="11">
    <location>
        <begin position="103"/>
        <end position="110"/>
    </location>
    <ligand>
        <name>ATP</name>
        <dbReference type="ChEBI" id="CHEBI:30616"/>
    </ligand>
</feature>
<proteinExistence type="inferred from homology"/>
<accession>A0ABV1EBQ3</accession>
<keyword evidence="2 11" id="KW-0547">Nucleotide-binding</keyword>
<evidence type="ECO:0000256" key="3">
    <source>
        <dbReference type="ARBA" id="ARBA00022763"/>
    </source>
</evidence>
<keyword evidence="1 11" id="KW-0479">Metal-binding</keyword>
<dbReference type="NCBIfam" id="TIGR00416">
    <property type="entry name" value="sms"/>
    <property type="match status" value="1"/>
</dbReference>